<proteinExistence type="predicted"/>
<dbReference type="InterPro" id="IPR011990">
    <property type="entry name" value="TPR-like_helical_dom_sf"/>
</dbReference>
<dbReference type="Gene3D" id="1.25.40.10">
    <property type="entry name" value="Tetratricopeptide repeat domain"/>
    <property type="match status" value="1"/>
</dbReference>
<dbReference type="OrthoDB" id="56388at2"/>
<dbReference type="eggNOG" id="COG2909">
    <property type="taxonomic scope" value="Bacteria"/>
</dbReference>
<name>A0A099W6E4_9LIST</name>
<organism evidence="1 2">
    <name type="scientific">Listeria booriae</name>
    <dbReference type="NCBI Taxonomy" id="1552123"/>
    <lineage>
        <taxon>Bacteria</taxon>
        <taxon>Bacillati</taxon>
        <taxon>Bacillota</taxon>
        <taxon>Bacilli</taxon>
        <taxon>Bacillales</taxon>
        <taxon>Listeriaceae</taxon>
        <taxon>Listeria</taxon>
    </lineage>
</organism>
<evidence type="ECO:0000313" key="1">
    <source>
        <dbReference type="EMBL" id="KGL39695.1"/>
    </source>
</evidence>
<accession>A0A099W6E4</accession>
<reference evidence="1 2" key="1">
    <citation type="submission" date="2014-05" db="EMBL/GenBank/DDBJ databases">
        <title>Novel Listeriaceae from food processing environments.</title>
        <authorList>
            <person name="den Bakker H.C."/>
        </authorList>
    </citation>
    <scope>NUCLEOTIDE SEQUENCE [LARGE SCALE GENOMIC DNA]</scope>
    <source>
        <strain evidence="1 2">FSL A5-0281</strain>
    </source>
</reference>
<dbReference type="AlphaFoldDB" id="A0A099W6E4"/>
<dbReference type="GeneID" id="58717990"/>
<comment type="caution">
    <text evidence="1">The sequence shown here is derived from an EMBL/GenBank/DDBJ whole genome shotgun (WGS) entry which is preliminary data.</text>
</comment>
<sequence length="322" mass="37094">MNYLEDLETAWQMRDDDPARIKVLEQAILGADMYNDIPNGIEARDMLIDTCLYVGFPKKQLQAFSWLVKKFEEDCPDVDGFDLLWKYKWIAEHVPMFDEVSKAQIDALLNDMKVKFEQRGYSLRPYYKVSTLGAMRMGDRAKAEAYFEQWQKAKSDYMNDCGACETNDVVHYHYFMEDYEQALKKAEPIVTGKQSCAEVPHLTYGFTVIAYFKTGDLEMAQQCFEKGYPLVEKKSSLIPPMASMIQYLNLSGQHEKAKDVIAINKETALASESGLDKLLFLQAAFPFFDAEVDKDLIQLTEELTAKFDARNENSYYSERLAK</sequence>
<keyword evidence="2" id="KW-1185">Reference proteome</keyword>
<dbReference type="RefSeq" id="WP_036086817.1">
    <property type="nucleotide sequence ID" value="NZ_CBCSHQ010000010.1"/>
</dbReference>
<gene>
    <name evidence="1" type="ORF">EP57_11550</name>
</gene>
<dbReference type="Proteomes" id="UP000029844">
    <property type="component" value="Unassembled WGS sequence"/>
</dbReference>
<protein>
    <submittedName>
        <fullName evidence="1">Uncharacterized protein</fullName>
    </submittedName>
</protein>
<dbReference type="STRING" id="1552123.EP57_11550"/>
<dbReference type="EMBL" id="JNFA01000025">
    <property type="protein sequence ID" value="KGL39695.1"/>
    <property type="molecule type" value="Genomic_DNA"/>
</dbReference>
<evidence type="ECO:0000313" key="2">
    <source>
        <dbReference type="Proteomes" id="UP000029844"/>
    </source>
</evidence>